<proteinExistence type="predicted"/>
<dbReference type="Proteomes" id="UP000240883">
    <property type="component" value="Unassembled WGS sequence"/>
</dbReference>
<name>A0A2T2P8T5_CORCC</name>
<dbReference type="EMBL" id="KZ678128">
    <property type="protein sequence ID" value="PSN73986.1"/>
    <property type="molecule type" value="Genomic_DNA"/>
</dbReference>
<accession>A0A2T2P8T5</accession>
<evidence type="ECO:0000313" key="2">
    <source>
        <dbReference type="Proteomes" id="UP000240883"/>
    </source>
</evidence>
<gene>
    <name evidence="1" type="ORF">BS50DRAFT_580843</name>
</gene>
<keyword evidence="2" id="KW-1185">Reference proteome</keyword>
<reference evidence="1 2" key="1">
    <citation type="journal article" date="2018" name="Front. Microbiol.">
        <title>Genome-Wide Analysis of Corynespora cassiicola Leaf Fall Disease Putative Effectors.</title>
        <authorList>
            <person name="Lopez D."/>
            <person name="Ribeiro S."/>
            <person name="Label P."/>
            <person name="Fumanal B."/>
            <person name="Venisse J.S."/>
            <person name="Kohler A."/>
            <person name="de Oliveira R.R."/>
            <person name="Labutti K."/>
            <person name="Lipzen A."/>
            <person name="Lail K."/>
            <person name="Bauer D."/>
            <person name="Ohm R.A."/>
            <person name="Barry K.W."/>
            <person name="Spatafora J."/>
            <person name="Grigoriev I.V."/>
            <person name="Martin F.M."/>
            <person name="Pujade-Renaud V."/>
        </authorList>
    </citation>
    <scope>NUCLEOTIDE SEQUENCE [LARGE SCALE GENOMIC DNA]</scope>
    <source>
        <strain evidence="1 2">Philippines</strain>
    </source>
</reference>
<organism evidence="1 2">
    <name type="scientific">Corynespora cassiicola Philippines</name>
    <dbReference type="NCBI Taxonomy" id="1448308"/>
    <lineage>
        <taxon>Eukaryota</taxon>
        <taxon>Fungi</taxon>
        <taxon>Dikarya</taxon>
        <taxon>Ascomycota</taxon>
        <taxon>Pezizomycotina</taxon>
        <taxon>Dothideomycetes</taxon>
        <taxon>Pleosporomycetidae</taxon>
        <taxon>Pleosporales</taxon>
        <taxon>Corynesporascaceae</taxon>
        <taxon>Corynespora</taxon>
    </lineage>
</organism>
<dbReference type="OrthoDB" id="3801418at2759"/>
<protein>
    <submittedName>
        <fullName evidence="1">Uncharacterized protein</fullName>
    </submittedName>
</protein>
<evidence type="ECO:0000313" key="1">
    <source>
        <dbReference type="EMBL" id="PSN73986.1"/>
    </source>
</evidence>
<dbReference type="AlphaFoldDB" id="A0A2T2P8T5"/>
<sequence>MSKLHLLSLPREIRDVIYTYCHRPRSSHVKNEDAAGALVKDFAGVFIPECPMTNLLCVCHQLQAEFIVSPVFQDLAMYIHVMCDLSGPEVTARMALLLYQALPKMHHIILEERRPHKVPNLTSVALLNYFFIRRHQLEFKRYIRYFVLYTDPRVLKTLKLISSEAYVGLRKFQNPIAFSQGHYPRMTWNTRTADCIRQILEKTDLEHRQQAFARRVSLLTHNEQALERMALDLYTKTEIDANNLRFTAEQMETK</sequence>